<protein>
    <submittedName>
        <fullName evidence="1">Uncharacterized protein</fullName>
    </submittedName>
</protein>
<organism evidence="1 2">
    <name type="scientific">Naganishia vaughanmartiniae</name>
    <dbReference type="NCBI Taxonomy" id="1424756"/>
    <lineage>
        <taxon>Eukaryota</taxon>
        <taxon>Fungi</taxon>
        <taxon>Dikarya</taxon>
        <taxon>Basidiomycota</taxon>
        <taxon>Agaricomycotina</taxon>
        <taxon>Tremellomycetes</taxon>
        <taxon>Filobasidiales</taxon>
        <taxon>Filobasidiaceae</taxon>
        <taxon>Naganishia</taxon>
    </lineage>
</organism>
<sequence length="104" mass="11724">MACLEFTGTKLAESITLPFLQQEIDPFVRFAGHLKRSKAVKASLYIMSSKAGSFTPWHVDAAGEVHWLSVVSGVKWVYLLPPTKHKVKVWRAGDHSLCCEQFYN</sequence>
<keyword evidence="2" id="KW-1185">Reference proteome</keyword>
<accession>A0ACC2WSP7</accession>
<dbReference type="Proteomes" id="UP001243375">
    <property type="component" value="Unassembled WGS sequence"/>
</dbReference>
<comment type="caution">
    <text evidence="1">The sequence shown here is derived from an EMBL/GenBank/DDBJ whole genome shotgun (WGS) entry which is preliminary data.</text>
</comment>
<reference evidence="1" key="1">
    <citation type="submission" date="2023-04" db="EMBL/GenBank/DDBJ databases">
        <title>Draft Genome sequencing of Naganishia species isolated from polar environments using Oxford Nanopore Technology.</title>
        <authorList>
            <person name="Leo P."/>
            <person name="Venkateswaran K."/>
        </authorList>
    </citation>
    <scope>NUCLEOTIDE SEQUENCE</scope>
    <source>
        <strain evidence="1">MNA-CCFEE 5425</strain>
    </source>
</reference>
<proteinExistence type="predicted"/>
<evidence type="ECO:0000313" key="2">
    <source>
        <dbReference type="Proteomes" id="UP001243375"/>
    </source>
</evidence>
<gene>
    <name evidence="1" type="ORF">QFC22_005662</name>
</gene>
<evidence type="ECO:0000313" key="1">
    <source>
        <dbReference type="EMBL" id="KAJ9114210.1"/>
    </source>
</evidence>
<name>A0ACC2WSP7_9TREE</name>
<dbReference type="EMBL" id="JASBWU010000019">
    <property type="protein sequence ID" value="KAJ9114210.1"/>
    <property type="molecule type" value="Genomic_DNA"/>
</dbReference>